<accession>A0ABQ8JGJ8</accession>
<name>A0ABQ8JGJ8_DERPT</name>
<reference evidence="1 2" key="2">
    <citation type="journal article" date="2022" name="Mol. Biol. Evol.">
        <title>Comparative Genomics Reveals Insights into the Divergent Evolution of Astigmatic Mites and Household Pest Adaptations.</title>
        <authorList>
            <person name="Xiong Q."/>
            <person name="Wan A.T."/>
            <person name="Liu X."/>
            <person name="Fung C.S."/>
            <person name="Xiao X."/>
            <person name="Malainual N."/>
            <person name="Hou J."/>
            <person name="Wang L."/>
            <person name="Wang M."/>
            <person name="Yang K.Y."/>
            <person name="Cui Y."/>
            <person name="Leung E.L."/>
            <person name="Nong W."/>
            <person name="Shin S.K."/>
            <person name="Au S.W."/>
            <person name="Jeong K.Y."/>
            <person name="Chew F.T."/>
            <person name="Hui J.H."/>
            <person name="Leung T.F."/>
            <person name="Tungtrongchitr A."/>
            <person name="Zhong N."/>
            <person name="Liu Z."/>
            <person name="Tsui S.K."/>
        </authorList>
    </citation>
    <scope>NUCLEOTIDE SEQUENCE [LARGE SCALE GENOMIC DNA]</scope>
    <source>
        <strain evidence="1">Derp</strain>
    </source>
</reference>
<evidence type="ECO:0000313" key="2">
    <source>
        <dbReference type="Proteomes" id="UP000887458"/>
    </source>
</evidence>
<reference evidence="1 2" key="1">
    <citation type="journal article" date="2018" name="J. Allergy Clin. Immunol.">
        <title>High-quality assembly of Dermatophagoides pteronyssinus genome and transcriptome reveals a wide range of novel allergens.</title>
        <authorList>
            <person name="Liu X.Y."/>
            <person name="Yang K.Y."/>
            <person name="Wang M.Q."/>
            <person name="Kwok J.S."/>
            <person name="Zeng X."/>
            <person name="Yang Z."/>
            <person name="Xiao X.J."/>
            <person name="Lau C.P."/>
            <person name="Li Y."/>
            <person name="Huang Z.M."/>
            <person name="Ba J.G."/>
            <person name="Yim A.K."/>
            <person name="Ouyang C.Y."/>
            <person name="Ngai S.M."/>
            <person name="Chan T.F."/>
            <person name="Leung E.L."/>
            <person name="Liu L."/>
            <person name="Liu Z.G."/>
            <person name="Tsui S.K."/>
        </authorList>
    </citation>
    <scope>NUCLEOTIDE SEQUENCE [LARGE SCALE GENOMIC DNA]</scope>
    <source>
        <strain evidence="1">Derp</strain>
    </source>
</reference>
<protein>
    <submittedName>
        <fullName evidence="1">Uncharacterized protein</fullName>
    </submittedName>
</protein>
<sequence>MSETLAILVSKNKKIRAIFIFNDDDDPKNQIKKKHLKNFILFWISYQSQFCLKHQTFFIDNISINLRKFSSSLLSLLFECDIVVSTLEEVAR</sequence>
<proteinExistence type="predicted"/>
<dbReference type="Proteomes" id="UP000887458">
    <property type="component" value="Unassembled WGS sequence"/>
</dbReference>
<comment type="caution">
    <text evidence="1">The sequence shown here is derived from an EMBL/GenBank/DDBJ whole genome shotgun (WGS) entry which is preliminary data.</text>
</comment>
<organism evidence="1 2">
    <name type="scientific">Dermatophagoides pteronyssinus</name>
    <name type="common">European house dust mite</name>
    <dbReference type="NCBI Taxonomy" id="6956"/>
    <lineage>
        <taxon>Eukaryota</taxon>
        <taxon>Metazoa</taxon>
        <taxon>Ecdysozoa</taxon>
        <taxon>Arthropoda</taxon>
        <taxon>Chelicerata</taxon>
        <taxon>Arachnida</taxon>
        <taxon>Acari</taxon>
        <taxon>Acariformes</taxon>
        <taxon>Sarcoptiformes</taxon>
        <taxon>Astigmata</taxon>
        <taxon>Psoroptidia</taxon>
        <taxon>Analgoidea</taxon>
        <taxon>Pyroglyphidae</taxon>
        <taxon>Dermatophagoidinae</taxon>
        <taxon>Dermatophagoides</taxon>
    </lineage>
</organism>
<keyword evidence="2" id="KW-1185">Reference proteome</keyword>
<gene>
    <name evidence="1" type="ORF">DERP_012242</name>
</gene>
<dbReference type="EMBL" id="NJHN03000040">
    <property type="protein sequence ID" value="KAH9421510.1"/>
    <property type="molecule type" value="Genomic_DNA"/>
</dbReference>
<evidence type="ECO:0000313" key="1">
    <source>
        <dbReference type="EMBL" id="KAH9421510.1"/>
    </source>
</evidence>